<sequence>MNGGGGAGDAAMQQKRAADASEEERMAKQMRTEANAASNLAQANAMAATRAMFGSPQQQGNNLFFMGSQPMMQSLQLAQQQPMLSVAPSVPTTQEQHMQMQMQQRQQQQQFAAAMAARRNAQQQQQAAAMATMMGHQNATSMAQQTPPMQSNPGANVHVASLMGSHGMNFQLNTSTAAPAQPQQSTVPTGMQNPAQPQQQMQAPPATVVPVTSNEIEEPCLVCGKKGDIFTCNGGCALHVHPACIGEDAIFPFVVGQLCGSCFIVQQNRASPEDLTKGGPNALSVRRAILCVNLETNSNLNFDKFGHLASLRLGEIGSIAGYPIKPFAEKFVEPYLQGLRPFDTDGVIWEQFTDQLRMIFGFLDIMSNFGTLQLNPDLFVPEVNIIFNPAYVNQAMILNEYEVVGKLLQCMKLFGQAKSNDNFAMIDSVQRYLLFKHGPNGSWCKTNGSTVDLYKATVTCSKALLTPDLRGYGPISHDFQRLLEQWARNAAPKLPSAAMAGAKLPAEMSKLKLLASGATVKTNTQAKFKRLEAMYKRQTAPKGGTASLESLMTERMKQLIKAKKLDDQAKAAAATEEKKIAQDGANSVKEEKDNIKDVVHPTEHSPNDEMPIKKEDGVADNTTDSEDVKSENQSSRAEKDQDDDDVLTNMSLHEDLEIFDGLQFEDGGGIIDMSFHSLGPSTDVEEDNGENDVEDPEGTDAPGQDDEDEAMDDHVYDDDEDENEDSSHAAAGDAPHQEEVQMPDAADIGDGGSDFPSDM</sequence>
<accession>G4ZDF3</accession>
<dbReference type="OMA" id="FTDQLRM"/>
<dbReference type="GeneID" id="20646273"/>
<evidence type="ECO:0000313" key="2">
    <source>
        <dbReference type="EMBL" id="EGZ17388.1"/>
    </source>
</evidence>
<dbReference type="EMBL" id="JH159154">
    <property type="protein sequence ID" value="EGZ17388.1"/>
    <property type="molecule type" value="Genomic_DNA"/>
</dbReference>
<proteinExistence type="predicted"/>
<feature type="compositionally biased region" description="Basic and acidic residues" evidence="1">
    <location>
        <begin position="16"/>
        <end position="31"/>
    </location>
</feature>
<name>G4ZDF3_PHYSP</name>
<feature type="region of interest" description="Disordered" evidence="1">
    <location>
        <begin position="176"/>
        <end position="205"/>
    </location>
</feature>
<gene>
    <name evidence="2" type="ORF">PHYSODRAFT_331365</name>
</gene>
<dbReference type="AlphaFoldDB" id="G4ZDF3"/>
<dbReference type="InParanoid" id="G4ZDF3"/>
<protein>
    <submittedName>
        <fullName evidence="2">Uncharacterized protein</fullName>
    </submittedName>
</protein>
<evidence type="ECO:0000256" key="1">
    <source>
        <dbReference type="SAM" id="MobiDB-lite"/>
    </source>
</evidence>
<feature type="compositionally biased region" description="Low complexity" evidence="1">
    <location>
        <begin position="194"/>
        <end position="205"/>
    </location>
</feature>
<dbReference type="RefSeq" id="XP_009526446.1">
    <property type="nucleotide sequence ID" value="XM_009528151.1"/>
</dbReference>
<evidence type="ECO:0000313" key="3">
    <source>
        <dbReference type="Proteomes" id="UP000002640"/>
    </source>
</evidence>
<feature type="compositionally biased region" description="Polar residues" evidence="1">
    <location>
        <begin position="176"/>
        <end position="193"/>
    </location>
</feature>
<dbReference type="Proteomes" id="UP000002640">
    <property type="component" value="Unassembled WGS sequence"/>
</dbReference>
<keyword evidence="3" id="KW-1185">Reference proteome</keyword>
<feature type="region of interest" description="Disordered" evidence="1">
    <location>
        <begin position="1"/>
        <end position="34"/>
    </location>
</feature>
<feature type="region of interest" description="Disordered" evidence="1">
    <location>
        <begin position="576"/>
        <end position="645"/>
    </location>
</feature>
<feature type="region of interest" description="Disordered" evidence="1">
    <location>
        <begin position="673"/>
        <end position="759"/>
    </location>
</feature>
<organism evidence="2 3">
    <name type="scientific">Phytophthora sojae (strain P6497)</name>
    <name type="common">Soybean stem and root rot agent</name>
    <name type="synonym">Phytophthora megasperma f. sp. glycines</name>
    <dbReference type="NCBI Taxonomy" id="1094619"/>
    <lineage>
        <taxon>Eukaryota</taxon>
        <taxon>Sar</taxon>
        <taxon>Stramenopiles</taxon>
        <taxon>Oomycota</taxon>
        <taxon>Peronosporomycetes</taxon>
        <taxon>Peronosporales</taxon>
        <taxon>Peronosporaceae</taxon>
        <taxon>Phytophthora</taxon>
    </lineage>
</organism>
<dbReference type="KEGG" id="psoj:PHYSODRAFT_331365"/>
<feature type="compositionally biased region" description="Basic and acidic residues" evidence="1">
    <location>
        <begin position="588"/>
        <end position="617"/>
    </location>
</feature>
<feature type="compositionally biased region" description="Acidic residues" evidence="1">
    <location>
        <begin position="683"/>
        <end position="724"/>
    </location>
</feature>
<reference evidence="2 3" key="1">
    <citation type="journal article" date="2006" name="Science">
        <title>Phytophthora genome sequences uncover evolutionary origins and mechanisms of pathogenesis.</title>
        <authorList>
            <person name="Tyler B.M."/>
            <person name="Tripathy S."/>
            <person name="Zhang X."/>
            <person name="Dehal P."/>
            <person name="Jiang R.H."/>
            <person name="Aerts A."/>
            <person name="Arredondo F.D."/>
            <person name="Baxter L."/>
            <person name="Bensasson D."/>
            <person name="Beynon J.L."/>
            <person name="Chapman J."/>
            <person name="Damasceno C.M."/>
            <person name="Dorrance A.E."/>
            <person name="Dou D."/>
            <person name="Dickerman A.W."/>
            <person name="Dubchak I.L."/>
            <person name="Garbelotto M."/>
            <person name="Gijzen M."/>
            <person name="Gordon S.G."/>
            <person name="Govers F."/>
            <person name="Grunwald N.J."/>
            <person name="Huang W."/>
            <person name="Ivors K.L."/>
            <person name="Jones R.W."/>
            <person name="Kamoun S."/>
            <person name="Krampis K."/>
            <person name="Lamour K.H."/>
            <person name="Lee M.K."/>
            <person name="McDonald W.H."/>
            <person name="Medina M."/>
            <person name="Meijer H.J."/>
            <person name="Nordberg E.K."/>
            <person name="Maclean D.J."/>
            <person name="Ospina-Giraldo M.D."/>
            <person name="Morris P.F."/>
            <person name="Phuntumart V."/>
            <person name="Putnam N.H."/>
            <person name="Rash S."/>
            <person name="Rose J.K."/>
            <person name="Sakihama Y."/>
            <person name="Salamov A.A."/>
            <person name="Savidor A."/>
            <person name="Scheuring C.F."/>
            <person name="Smith B.M."/>
            <person name="Sobral B.W."/>
            <person name="Terry A."/>
            <person name="Torto-Alalibo T.A."/>
            <person name="Win J."/>
            <person name="Xu Z."/>
            <person name="Zhang H."/>
            <person name="Grigoriev I.V."/>
            <person name="Rokhsar D.S."/>
            <person name="Boore J.L."/>
        </authorList>
    </citation>
    <scope>NUCLEOTIDE SEQUENCE [LARGE SCALE GENOMIC DNA]</scope>
    <source>
        <strain evidence="2 3">P6497</strain>
    </source>
</reference>